<accession>A0A6P8XNF1</accession>
<evidence type="ECO:0000256" key="3">
    <source>
        <dbReference type="ARBA" id="ARBA00022670"/>
    </source>
</evidence>
<feature type="chain" id="PRO_5027596130" description="trypsin" evidence="11">
    <location>
        <begin position="19"/>
        <end position="322"/>
    </location>
</feature>
<dbReference type="GO" id="GO:0005576">
    <property type="term" value="C:extracellular region"/>
    <property type="evidence" value="ECO:0007669"/>
    <property type="project" value="UniProtKB-SubCell"/>
</dbReference>
<dbReference type="InterPro" id="IPR043504">
    <property type="entry name" value="Peptidase_S1_PA_chymotrypsin"/>
</dbReference>
<evidence type="ECO:0000313" key="14">
    <source>
        <dbReference type="RefSeq" id="XP_034118101.1"/>
    </source>
</evidence>
<dbReference type="GO" id="GO:0006508">
    <property type="term" value="P:proteolysis"/>
    <property type="evidence" value="ECO:0007669"/>
    <property type="project" value="UniProtKB-KW"/>
</dbReference>
<dbReference type="PROSITE" id="PS00134">
    <property type="entry name" value="TRYPSIN_HIS"/>
    <property type="match status" value="1"/>
</dbReference>
<dbReference type="SUPFAM" id="SSF50494">
    <property type="entry name" value="Trypsin-like serine proteases"/>
    <property type="match status" value="1"/>
</dbReference>
<evidence type="ECO:0000313" key="13">
    <source>
        <dbReference type="Proteomes" id="UP000515160"/>
    </source>
</evidence>
<evidence type="ECO:0000256" key="9">
    <source>
        <dbReference type="ARBA" id="ARBA00036320"/>
    </source>
</evidence>
<dbReference type="PANTHER" id="PTHR24276:SF91">
    <property type="entry name" value="AT26814P-RELATED"/>
    <property type="match status" value="1"/>
</dbReference>
<gene>
    <name evidence="14" type="primary">LOC117577157</name>
</gene>
<dbReference type="CDD" id="cd00190">
    <property type="entry name" value="Tryp_SPc"/>
    <property type="match status" value="1"/>
</dbReference>
<dbReference type="Pfam" id="PF00089">
    <property type="entry name" value="Trypsin"/>
    <property type="match status" value="1"/>
</dbReference>
<dbReference type="AlphaFoldDB" id="A0A6P8XNF1"/>
<evidence type="ECO:0000256" key="1">
    <source>
        <dbReference type="ARBA" id="ARBA00004239"/>
    </source>
</evidence>
<proteinExistence type="inferred from homology"/>
<comment type="catalytic activity">
    <reaction evidence="9">
        <text>Preferential cleavage: Arg-|-Xaa, Lys-|-Xaa.</text>
        <dbReference type="EC" id="3.4.21.4"/>
    </reaction>
</comment>
<dbReference type="GO" id="GO:0004252">
    <property type="term" value="F:serine-type endopeptidase activity"/>
    <property type="evidence" value="ECO:0007669"/>
    <property type="project" value="UniProtKB-EC"/>
</dbReference>
<evidence type="ECO:0000256" key="4">
    <source>
        <dbReference type="ARBA" id="ARBA00022729"/>
    </source>
</evidence>
<name>A0A6P8XNF1_DROAB</name>
<dbReference type="EC" id="3.4.21.4" evidence="10"/>
<dbReference type="OrthoDB" id="7871575at2759"/>
<protein>
    <recommendedName>
        <fullName evidence="10">trypsin</fullName>
        <ecNumber evidence="10">3.4.21.4</ecNumber>
    </recommendedName>
</protein>
<feature type="domain" description="Peptidase S1" evidence="12">
    <location>
        <begin position="26"/>
        <end position="266"/>
    </location>
</feature>
<evidence type="ECO:0000256" key="10">
    <source>
        <dbReference type="ARBA" id="ARBA00038868"/>
    </source>
</evidence>
<evidence type="ECO:0000256" key="7">
    <source>
        <dbReference type="ARBA" id="ARBA00023145"/>
    </source>
</evidence>
<reference evidence="14" key="1">
    <citation type="submission" date="2025-08" db="UniProtKB">
        <authorList>
            <consortium name="RefSeq"/>
        </authorList>
    </citation>
    <scope>IDENTIFICATION</scope>
    <source>
        <strain evidence="14">15112-1751.03</strain>
        <tissue evidence="14">Whole Adult</tissue>
    </source>
</reference>
<dbReference type="SMART" id="SM00020">
    <property type="entry name" value="Tryp_SPc"/>
    <property type="match status" value="1"/>
</dbReference>
<dbReference type="InterPro" id="IPR018114">
    <property type="entry name" value="TRYPSIN_HIS"/>
</dbReference>
<dbReference type="InterPro" id="IPR001254">
    <property type="entry name" value="Trypsin_dom"/>
</dbReference>
<evidence type="ECO:0000256" key="5">
    <source>
        <dbReference type="ARBA" id="ARBA00022801"/>
    </source>
</evidence>
<dbReference type="PRINTS" id="PR00722">
    <property type="entry name" value="CHYMOTRYPSIN"/>
</dbReference>
<dbReference type="InterPro" id="IPR050430">
    <property type="entry name" value="Peptidase_S1"/>
</dbReference>
<dbReference type="PROSITE" id="PS50240">
    <property type="entry name" value="TRYPSIN_DOM"/>
    <property type="match status" value="1"/>
</dbReference>
<dbReference type="RefSeq" id="XP_034118101.1">
    <property type="nucleotide sequence ID" value="XM_034262210.2"/>
</dbReference>
<dbReference type="Gene3D" id="2.40.10.10">
    <property type="entry name" value="Trypsin-like serine proteases"/>
    <property type="match status" value="1"/>
</dbReference>
<dbReference type="InterPro" id="IPR009003">
    <property type="entry name" value="Peptidase_S1_PA"/>
</dbReference>
<evidence type="ECO:0000256" key="11">
    <source>
        <dbReference type="SAM" id="SignalP"/>
    </source>
</evidence>
<keyword evidence="4 11" id="KW-0732">Signal</keyword>
<keyword evidence="3" id="KW-0645">Protease</keyword>
<dbReference type="Proteomes" id="UP000515160">
    <property type="component" value="Chromosome X"/>
</dbReference>
<evidence type="ECO:0000256" key="8">
    <source>
        <dbReference type="ARBA" id="ARBA00023157"/>
    </source>
</evidence>
<comment type="subcellular location">
    <subcellularLocation>
        <location evidence="1">Secreted</location>
        <location evidence="1">Extracellular space</location>
    </subcellularLocation>
</comment>
<dbReference type="InterPro" id="IPR001314">
    <property type="entry name" value="Peptidase_S1A"/>
</dbReference>
<dbReference type="PANTHER" id="PTHR24276">
    <property type="entry name" value="POLYSERASE-RELATED"/>
    <property type="match status" value="1"/>
</dbReference>
<comment type="similarity">
    <text evidence="2">Belongs to the peptidase S1 family.</text>
</comment>
<sequence>MKFYSFLLLLWLQKTIEGIEDKATKSVGTLDLEKELIKQQVSVRRRRKDAYRFGTGHICSGFLIAPHAVLSAAHCFVDQSHYDGSFVNKLDIIVVLGTDNRFMESDNTQIFELDDIMMPQRKFNLSSYSQDIALLLLKGFVCGVQSLPLATATFPANSSCQIIGWDPRPKPIYKMDLLLKMEVLLMDKEQCMQQLQLVGQLNADRNCFEQQQSTDATCLTDTGGPLVCHAHIAGIVSWGIKCDDSRLPAVYTDISFYRRWLDAVMPKGSLAVERQCFDSFNEIPQAKSEPVATKSTAMKLTITNIQSALSVLVYLLSIKKKV</sequence>
<keyword evidence="8" id="KW-1015">Disulfide bond</keyword>
<dbReference type="GeneID" id="117577157"/>
<keyword evidence="6" id="KW-0720">Serine protease</keyword>
<keyword evidence="13" id="KW-1185">Reference proteome</keyword>
<evidence type="ECO:0000256" key="6">
    <source>
        <dbReference type="ARBA" id="ARBA00022825"/>
    </source>
</evidence>
<keyword evidence="7" id="KW-0865">Zymogen</keyword>
<evidence type="ECO:0000259" key="12">
    <source>
        <dbReference type="PROSITE" id="PS50240"/>
    </source>
</evidence>
<organism evidence="13 14">
    <name type="scientific">Drosophila albomicans</name>
    <name type="common">Fruit fly</name>
    <dbReference type="NCBI Taxonomy" id="7291"/>
    <lineage>
        <taxon>Eukaryota</taxon>
        <taxon>Metazoa</taxon>
        <taxon>Ecdysozoa</taxon>
        <taxon>Arthropoda</taxon>
        <taxon>Hexapoda</taxon>
        <taxon>Insecta</taxon>
        <taxon>Pterygota</taxon>
        <taxon>Neoptera</taxon>
        <taxon>Endopterygota</taxon>
        <taxon>Diptera</taxon>
        <taxon>Brachycera</taxon>
        <taxon>Muscomorpha</taxon>
        <taxon>Ephydroidea</taxon>
        <taxon>Drosophilidae</taxon>
        <taxon>Drosophila</taxon>
    </lineage>
</organism>
<feature type="signal peptide" evidence="11">
    <location>
        <begin position="1"/>
        <end position="18"/>
    </location>
</feature>
<evidence type="ECO:0000256" key="2">
    <source>
        <dbReference type="ARBA" id="ARBA00007664"/>
    </source>
</evidence>
<keyword evidence="5" id="KW-0378">Hydrolase</keyword>